<sequence length="148" mass="16679">MENEPSCFMISRWFTSMVGQILNLKILTSKLWEVGATVVKTTEFVQGQACRWGLAWTFMPTTRKRISPHVIEKKNSSFMLEITASKDHCNAILKNEVNDVDEAPSDKHLQETSSSSSCFHVPLNYLSFCVAVFQQIPGTLLVKGSLQH</sequence>
<name>A0AA39S4I1_ACESA</name>
<dbReference type="PANTHER" id="PTHR13393">
    <property type="entry name" value="SAM-DEPENDENT METHYLTRANSFERASE"/>
    <property type="match status" value="1"/>
</dbReference>
<evidence type="ECO:0000256" key="1">
    <source>
        <dbReference type="ARBA" id="ARBA00022603"/>
    </source>
</evidence>
<accession>A0AA39S4I1</accession>
<reference evidence="3" key="1">
    <citation type="journal article" date="2022" name="Plant J.">
        <title>Strategies of tolerance reflected in two North American maple genomes.</title>
        <authorList>
            <person name="McEvoy S.L."/>
            <person name="Sezen U.U."/>
            <person name="Trouern-Trend A."/>
            <person name="McMahon S.M."/>
            <person name="Schaberg P.G."/>
            <person name="Yang J."/>
            <person name="Wegrzyn J.L."/>
            <person name="Swenson N.G."/>
        </authorList>
    </citation>
    <scope>NUCLEOTIDE SEQUENCE</scope>
    <source>
        <strain evidence="3">NS2018</strain>
    </source>
</reference>
<dbReference type="InterPro" id="IPR010286">
    <property type="entry name" value="METTL16/RlmF"/>
</dbReference>
<keyword evidence="2" id="KW-0808">Transferase</keyword>
<evidence type="ECO:0000256" key="2">
    <source>
        <dbReference type="ARBA" id="ARBA00022679"/>
    </source>
</evidence>
<organism evidence="3 4">
    <name type="scientific">Acer saccharum</name>
    <name type="common">Sugar maple</name>
    <dbReference type="NCBI Taxonomy" id="4024"/>
    <lineage>
        <taxon>Eukaryota</taxon>
        <taxon>Viridiplantae</taxon>
        <taxon>Streptophyta</taxon>
        <taxon>Embryophyta</taxon>
        <taxon>Tracheophyta</taxon>
        <taxon>Spermatophyta</taxon>
        <taxon>Magnoliopsida</taxon>
        <taxon>eudicotyledons</taxon>
        <taxon>Gunneridae</taxon>
        <taxon>Pentapetalae</taxon>
        <taxon>rosids</taxon>
        <taxon>malvids</taxon>
        <taxon>Sapindales</taxon>
        <taxon>Sapindaceae</taxon>
        <taxon>Hippocastanoideae</taxon>
        <taxon>Acereae</taxon>
        <taxon>Acer</taxon>
    </lineage>
</organism>
<dbReference type="AlphaFoldDB" id="A0AA39S4I1"/>
<dbReference type="GO" id="GO:0005634">
    <property type="term" value="C:nucleus"/>
    <property type="evidence" value="ECO:0007669"/>
    <property type="project" value="TreeGrafter"/>
</dbReference>
<keyword evidence="1" id="KW-0489">Methyltransferase</keyword>
<evidence type="ECO:0000313" key="4">
    <source>
        <dbReference type="Proteomes" id="UP001168877"/>
    </source>
</evidence>
<dbReference type="GO" id="GO:0008168">
    <property type="term" value="F:methyltransferase activity"/>
    <property type="evidence" value="ECO:0007669"/>
    <property type="project" value="UniProtKB-KW"/>
</dbReference>
<dbReference type="EMBL" id="JAUESC010000384">
    <property type="protein sequence ID" value="KAK0583320.1"/>
    <property type="molecule type" value="Genomic_DNA"/>
</dbReference>
<protein>
    <submittedName>
        <fullName evidence="3">Uncharacterized protein</fullName>
    </submittedName>
</protein>
<dbReference type="PANTHER" id="PTHR13393:SF0">
    <property type="entry name" value="RNA N6-ADENOSINE-METHYLTRANSFERASE METTL16"/>
    <property type="match status" value="1"/>
</dbReference>
<dbReference type="Proteomes" id="UP001168877">
    <property type="component" value="Unassembled WGS sequence"/>
</dbReference>
<evidence type="ECO:0000313" key="3">
    <source>
        <dbReference type="EMBL" id="KAK0583320.1"/>
    </source>
</evidence>
<dbReference type="GO" id="GO:0070475">
    <property type="term" value="P:rRNA base methylation"/>
    <property type="evidence" value="ECO:0007669"/>
    <property type="project" value="TreeGrafter"/>
</dbReference>
<keyword evidence="4" id="KW-1185">Reference proteome</keyword>
<comment type="caution">
    <text evidence="3">The sequence shown here is derived from an EMBL/GenBank/DDBJ whole genome shotgun (WGS) entry which is preliminary data.</text>
</comment>
<gene>
    <name evidence="3" type="ORF">LWI29_035667</name>
</gene>
<dbReference type="Pfam" id="PF05971">
    <property type="entry name" value="Methyltransf_10"/>
    <property type="match status" value="1"/>
</dbReference>
<reference evidence="3" key="2">
    <citation type="submission" date="2023-06" db="EMBL/GenBank/DDBJ databases">
        <authorList>
            <person name="Swenson N.G."/>
            <person name="Wegrzyn J.L."/>
            <person name="Mcevoy S.L."/>
        </authorList>
    </citation>
    <scope>NUCLEOTIDE SEQUENCE</scope>
    <source>
        <strain evidence="3">NS2018</strain>
        <tissue evidence="3">Leaf</tissue>
    </source>
</reference>
<dbReference type="Gene3D" id="3.40.50.150">
    <property type="entry name" value="Vaccinia Virus protein VP39"/>
    <property type="match status" value="1"/>
</dbReference>
<dbReference type="InterPro" id="IPR029063">
    <property type="entry name" value="SAM-dependent_MTases_sf"/>
</dbReference>
<proteinExistence type="predicted"/>